<evidence type="ECO:0000313" key="2">
    <source>
        <dbReference type="EMBL" id="MBU9846905.1"/>
    </source>
</evidence>
<keyword evidence="3" id="KW-1185">Reference proteome</keyword>
<dbReference type="Proteomes" id="UP000739284">
    <property type="component" value="Unassembled WGS sequence"/>
</dbReference>
<dbReference type="RefSeq" id="WP_217150334.1">
    <property type="nucleotide sequence ID" value="NZ_JAFMOY010000130.1"/>
</dbReference>
<dbReference type="InterPro" id="IPR019627">
    <property type="entry name" value="YAcAr"/>
</dbReference>
<dbReference type="EMBL" id="JAFMOY010000130">
    <property type="protein sequence ID" value="MBU9846905.1"/>
    <property type="molecule type" value="Genomic_DNA"/>
</dbReference>
<proteinExistence type="predicted"/>
<feature type="domain" description="YspA cpYpsA-related SLOG" evidence="1">
    <location>
        <begin position="1"/>
        <end position="66"/>
    </location>
</feature>
<gene>
    <name evidence="2" type="ORF">J1784_18055</name>
</gene>
<sequence>MRVLICAGRFYADIHTVTRVLDLYVQSQTVSVIIHGGHQSLGGIIERWARGANVHVVRYPANWSLHGKHAEIRRNLFMFEDSRPDVVLAFSGGEDTAECVALAYRKGIKVIDIGEYLNE</sequence>
<evidence type="ECO:0000313" key="3">
    <source>
        <dbReference type="Proteomes" id="UP000739284"/>
    </source>
</evidence>
<evidence type="ECO:0000259" key="1">
    <source>
        <dbReference type="Pfam" id="PF10686"/>
    </source>
</evidence>
<dbReference type="Pfam" id="PF10686">
    <property type="entry name" value="YAcAr"/>
    <property type="match status" value="1"/>
</dbReference>
<organism evidence="2 3">
    <name type="scientific">Rahnella ecdela</name>
    <dbReference type="NCBI Taxonomy" id="2816250"/>
    <lineage>
        <taxon>Bacteria</taxon>
        <taxon>Pseudomonadati</taxon>
        <taxon>Pseudomonadota</taxon>
        <taxon>Gammaproteobacteria</taxon>
        <taxon>Enterobacterales</taxon>
        <taxon>Yersiniaceae</taxon>
        <taxon>Rahnella</taxon>
    </lineage>
</organism>
<name>A0ABS6LJ77_9GAMM</name>
<reference evidence="2 3" key="1">
    <citation type="submission" date="2021-03" db="EMBL/GenBank/DDBJ databases">
        <title>Five novel Rahnella species.</title>
        <authorList>
            <person name="Brady C."/>
            <person name="Asselin J."/>
            <person name="Beer S."/>
            <person name="Bruberg M.B."/>
            <person name="Crampton B."/>
            <person name="Venter S."/>
            <person name="Arnold D."/>
            <person name="Denman S."/>
        </authorList>
    </citation>
    <scope>NUCLEOTIDE SEQUENCE [LARGE SCALE GENOMIC DNA]</scope>
    <source>
        <strain evidence="2 3">FRB 231</strain>
    </source>
</reference>
<comment type="caution">
    <text evidence="2">The sequence shown here is derived from an EMBL/GenBank/DDBJ whole genome shotgun (WGS) entry which is preliminary data.</text>
</comment>
<protein>
    <submittedName>
        <fullName evidence="2">DUF2493 domain-containing protein</fullName>
    </submittedName>
</protein>
<accession>A0ABS6LJ77</accession>